<evidence type="ECO:0000256" key="11">
    <source>
        <dbReference type="ARBA" id="ARBA00023268"/>
    </source>
</evidence>
<dbReference type="OrthoDB" id="9775031at2"/>
<keyword evidence="10 17" id="KW-0573">Peptidoglycan synthesis</keyword>
<dbReference type="Gene3D" id="3.90.550.10">
    <property type="entry name" value="Spore Coat Polysaccharide Biosynthesis Protein SpsA, Chain A"/>
    <property type="match status" value="1"/>
</dbReference>
<dbReference type="GO" id="GO:0009245">
    <property type="term" value="P:lipid A biosynthetic process"/>
    <property type="evidence" value="ECO:0007669"/>
    <property type="project" value="UniProtKB-UniRule"/>
</dbReference>
<feature type="binding site" evidence="17">
    <location>
        <position position="440"/>
    </location>
    <ligand>
        <name>acetyl-CoA</name>
        <dbReference type="ChEBI" id="CHEBI:57288"/>
    </ligand>
</feature>
<dbReference type="GO" id="GO:0003977">
    <property type="term" value="F:UDP-N-acetylglucosamine diphosphorylase activity"/>
    <property type="evidence" value="ECO:0007669"/>
    <property type="project" value="UniProtKB-UniRule"/>
</dbReference>
<dbReference type="NCBIfam" id="TIGR01173">
    <property type="entry name" value="glmU"/>
    <property type="match status" value="1"/>
</dbReference>
<feature type="region of interest" description="Pyrophosphorylase" evidence="17">
    <location>
        <begin position="1"/>
        <end position="230"/>
    </location>
</feature>
<dbReference type="InterPro" id="IPR050065">
    <property type="entry name" value="GlmU-like"/>
</dbReference>
<gene>
    <name evidence="17" type="primary">glmU</name>
    <name evidence="19" type="ORF">EDD58_104169</name>
</gene>
<evidence type="ECO:0000256" key="2">
    <source>
        <dbReference type="ARBA" id="ARBA00005208"/>
    </source>
</evidence>
<sequence length="464" mass="50977">MQHLYAVILAAGKGTRMKSKKHKVLHPVCGKPMIDHIVGVLQEIETTKTVMVVGHLAESIKEHLGDQVSFVEQTEQLGTAHAVMQASPVLEEEEGITLVLNGDHPLFTGETLTKLVAEHLKTEAAATVLTARFDDPTGYGRVVRNDEGGVDRIVEHKDATEEERLIQEVSTGTFCFDNQKLFEALRLVNNDNVQGEYYLPDVLSILNSQGERISAEVISDPNEAMGVNDRIQLAEAESYMRQHILRRHMINGVTIIDPSNTYIEADVQIGSDTVIHPGTFLRGQTIIGEGCQIGPQADFTDVRIEDDVKVKYTVIEKSQLDSQVKVGPYVYIRPHTHLSEQVKIGCFIDLKKADIGKGSKVSHLAYVGDAEVGEHVNIGCGAVTVNYDGKNKHKTVIEDHAFVGCNVNLVAPVKVEKSAYIATGSTITDDVPADAFAIARERQTTKPDYVPKLMAKFEDSSKSE</sequence>
<feature type="binding site" evidence="17">
    <location>
        <position position="140"/>
    </location>
    <ligand>
        <name>UDP-N-acetyl-alpha-D-glucosamine</name>
        <dbReference type="ChEBI" id="CHEBI:57705"/>
    </ligand>
</feature>
<evidence type="ECO:0000259" key="18">
    <source>
        <dbReference type="Pfam" id="PF00483"/>
    </source>
</evidence>
<comment type="similarity">
    <text evidence="17">In the N-terminal section; belongs to the N-acetylglucosamine-1-phosphate uridyltransferase family.</text>
</comment>
<feature type="binding site" evidence="17">
    <location>
        <position position="155"/>
    </location>
    <ligand>
        <name>UDP-N-acetyl-alpha-D-glucosamine</name>
        <dbReference type="ChEBI" id="CHEBI:57705"/>
    </ligand>
</feature>
<dbReference type="GO" id="GO:0000902">
    <property type="term" value="P:cell morphogenesis"/>
    <property type="evidence" value="ECO:0007669"/>
    <property type="project" value="UniProtKB-UniRule"/>
</dbReference>
<keyword evidence="20" id="KW-1185">Reference proteome</keyword>
<evidence type="ECO:0000256" key="4">
    <source>
        <dbReference type="ARBA" id="ARBA00022679"/>
    </source>
</evidence>
<accession>A0A4R3L5J7</accession>
<evidence type="ECO:0000256" key="3">
    <source>
        <dbReference type="ARBA" id="ARBA00022490"/>
    </source>
</evidence>
<comment type="catalytic activity">
    <reaction evidence="15 17">
        <text>N-acetyl-alpha-D-glucosamine 1-phosphate + UTP + H(+) = UDP-N-acetyl-alpha-D-glucosamine + diphosphate</text>
        <dbReference type="Rhea" id="RHEA:13509"/>
        <dbReference type="ChEBI" id="CHEBI:15378"/>
        <dbReference type="ChEBI" id="CHEBI:33019"/>
        <dbReference type="ChEBI" id="CHEBI:46398"/>
        <dbReference type="ChEBI" id="CHEBI:57705"/>
        <dbReference type="ChEBI" id="CHEBI:57776"/>
        <dbReference type="EC" id="2.7.7.23"/>
    </reaction>
</comment>
<evidence type="ECO:0000256" key="14">
    <source>
        <dbReference type="ARBA" id="ARBA00048247"/>
    </source>
</evidence>
<dbReference type="InterPro" id="IPR011004">
    <property type="entry name" value="Trimer_LpxA-like_sf"/>
</dbReference>
<dbReference type="Pfam" id="PF00483">
    <property type="entry name" value="NTP_transferase"/>
    <property type="match status" value="1"/>
</dbReference>
<comment type="pathway">
    <text evidence="17">Bacterial outer membrane biogenesis; LPS lipid A biosynthesis.</text>
</comment>
<evidence type="ECO:0000256" key="6">
    <source>
        <dbReference type="ARBA" id="ARBA00022723"/>
    </source>
</evidence>
<feature type="binding site" evidence="17">
    <location>
        <position position="423"/>
    </location>
    <ligand>
        <name>acetyl-CoA</name>
        <dbReference type="ChEBI" id="CHEBI:57288"/>
    </ligand>
</feature>
<comment type="subcellular location">
    <subcellularLocation>
        <location evidence="17">Cytoplasm</location>
    </subcellularLocation>
</comment>
<feature type="binding site" evidence="17">
    <location>
        <begin position="9"/>
        <end position="12"/>
    </location>
    <ligand>
        <name>UDP-N-acetyl-alpha-D-glucosamine</name>
        <dbReference type="ChEBI" id="CHEBI:57705"/>
    </ligand>
</feature>
<dbReference type="EC" id="2.3.1.157" evidence="17"/>
<evidence type="ECO:0000256" key="1">
    <source>
        <dbReference type="ARBA" id="ARBA00005166"/>
    </source>
</evidence>
<dbReference type="AlphaFoldDB" id="A0A4R3L5J7"/>
<dbReference type="HAMAP" id="MF_01631">
    <property type="entry name" value="GlmU"/>
    <property type="match status" value="1"/>
</dbReference>
<evidence type="ECO:0000256" key="15">
    <source>
        <dbReference type="ARBA" id="ARBA00048493"/>
    </source>
</evidence>
<dbReference type="NCBIfam" id="NF010934">
    <property type="entry name" value="PRK14354.1"/>
    <property type="match status" value="1"/>
</dbReference>
<organism evidence="19 20">
    <name type="scientific">Hazenella coriacea</name>
    <dbReference type="NCBI Taxonomy" id="1179467"/>
    <lineage>
        <taxon>Bacteria</taxon>
        <taxon>Bacillati</taxon>
        <taxon>Bacillota</taxon>
        <taxon>Bacilli</taxon>
        <taxon>Bacillales</taxon>
        <taxon>Thermoactinomycetaceae</taxon>
        <taxon>Hazenella</taxon>
    </lineage>
</organism>
<feature type="binding site" evidence="17">
    <location>
        <position position="228"/>
    </location>
    <ligand>
        <name>Mg(2+)</name>
        <dbReference type="ChEBI" id="CHEBI:18420"/>
    </ligand>
</feature>
<evidence type="ECO:0000256" key="16">
    <source>
        <dbReference type="ARBA" id="ARBA00049628"/>
    </source>
</evidence>
<dbReference type="GO" id="GO:0016020">
    <property type="term" value="C:membrane"/>
    <property type="evidence" value="ECO:0007669"/>
    <property type="project" value="GOC"/>
</dbReference>
<dbReference type="GO" id="GO:0009252">
    <property type="term" value="P:peptidoglycan biosynthetic process"/>
    <property type="evidence" value="ECO:0007669"/>
    <property type="project" value="UniProtKB-UniRule"/>
</dbReference>
<dbReference type="CDD" id="cd03353">
    <property type="entry name" value="LbH_GlmU_C"/>
    <property type="match status" value="1"/>
</dbReference>
<comment type="cofactor">
    <cofactor evidence="17">
        <name>Mg(2+)</name>
        <dbReference type="ChEBI" id="CHEBI:18420"/>
    </cofactor>
    <text evidence="17">Binds 1 Mg(2+) ion per subunit.</text>
</comment>
<dbReference type="InterPro" id="IPR029044">
    <property type="entry name" value="Nucleotide-diphossugar_trans"/>
</dbReference>
<reference evidence="19 20" key="1">
    <citation type="submission" date="2019-03" db="EMBL/GenBank/DDBJ databases">
        <title>Genomic Encyclopedia of Type Strains, Phase IV (KMG-IV): sequencing the most valuable type-strain genomes for metagenomic binning, comparative biology and taxonomic classification.</title>
        <authorList>
            <person name="Goeker M."/>
        </authorList>
    </citation>
    <scope>NUCLEOTIDE SEQUENCE [LARGE SCALE GENOMIC DNA]</scope>
    <source>
        <strain evidence="19 20">DSM 45707</strain>
    </source>
</reference>
<dbReference type="PROSITE" id="PS00101">
    <property type="entry name" value="HEXAPEP_TRANSFERASES"/>
    <property type="match status" value="1"/>
</dbReference>
<comment type="catalytic activity">
    <reaction evidence="14 17">
        <text>alpha-D-glucosamine 1-phosphate + acetyl-CoA = N-acetyl-alpha-D-glucosamine 1-phosphate + CoA + H(+)</text>
        <dbReference type="Rhea" id="RHEA:13725"/>
        <dbReference type="ChEBI" id="CHEBI:15378"/>
        <dbReference type="ChEBI" id="CHEBI:57287"/>
        <dbReference type="ChEBI" id="CHEBI:57288"/>
        <dbReference type="ChEBI" id="CHEBI:57776"/>
        <dbReference type="ChEBI" id="CHEBI:58516"/>
        <dbReference type="EC" id="2.3.1.157"/>
    </reaction>
</comment>
<keyword evidence="5 17" id="KW-0548">Nucleotidyltransferase</keyword>
<evidence type="ECO:0000256" key="7">
    <source>
        <dbReference type="ARBA" id="ARBA00022737"/>
    </source>
</evidence>
<evidence type="ECO:0000313" key="19">
    <source>
        <dbReference type="EMBL" id="TCS94298.1"/>
    </source>
</evidence>
<dbReference type="UniPathway" id="UPA00113">
    <property type="reaction ID" value="UER00532"/>
</dbReference>
<comment type="caution">
    <text evidence="19">The sequence shown here is derived from an EMBL/GenBank/DDBJ whole genome shotgun (WGS) entry which is preliminary data.</text>
</comment>
<evidence type="ECO:0000256" key="17">
    <source>
        <dbReference type="HAMAP-Rule" id="MF_01631"/>
    </source>
</evidence>
<dbReference type="GO" id="GO:0006048">
    <property type="term" value="P:UDP-N-acetylglucosamine biosynthetic process"/>
    <property type="evidence" value="ECO:0007669"/>
    <property type="project" value="UniProtKB-UniPathway"/>
</dbReference>
<dbReference type="GO" id="GO:0000287">
    <property type="term" value="F:magnesium ion binding"/>
    <property type="evidence" value="ECO:0007669"/>
    <property type="project" value="UniProtKB-UniRule"/>
</dbReference>
<feature type="binding site" evidence="17">
    <location>
        <position position="73"/>
    </location>
    <ligand>
        <name>UDP-N-acetyl-alpha-D-glucosamine</name>
        <dbReference type="ChEBI" id="CHEBI:57705"/>
    </ligand>
</feature>
<dbReference type="InterPro" id="IPR005835">
    <property type="entry name" value="NTP_transferase_dom"/>
</dbReference>
<keyword evidence="8 17" id="KW-0460">Magnesium</keyword>
<feature type="active site" description="Proton acceptor" evidence="17">
    <location>
        <position position="363"/>
    </location>
</feature>
<dbReference type="EMBL" id="SMAG01000004">
    <property type="protein sequence ID" value="TCS94298.1"/>
    <property type="molecule type" value="Genomic_DNA"/>
</dbReference>
<comment type="caution">
    <text evidence="17">Lacks conserved residue(s) required for the propagation of feature annotation.</text>
</comment>
<dbReference type="RefSeq" id="WP_131924890.1">
    <property type="nucleotide sequence ID" value="NZ_SMAG01000004.1"/>
</dbReference>
<dbReference type="InterPro" id="IPR005882">
    <property type="entry name" value="Bifunctional_GlmU"/>
</dbReference>
<dbReference type="EC" id="2.7.7.23" evidence="17"/>
<comment type="function">
    <text evidence="16 17">Catalyzes the last two sequential reactions in the de novo biosynthetic pathway for UDP-N-acetylglucosamine (UDP-GlcNAc). The C-terminal domain catalyzes the transfer of acetyl group from acetyl coenzyme A to glucosamine-1-phosphate (GlcN-1-P) to produce N-acetylglucosamine-1-phosphate (GlcNAc-1-P), which is converted into UDP-GlcNAc by the transfer of uridine 5-monophosphate (from uridine 5-triphosphate), a reaction catalyzed by the N-terminal domain.</text>
</comment>
<comment type="pathway">
    <text evidence="2 17">Nucleotide-sugar biosynthesis; UDP-N-acetyl-alpha-D-glucosamine biosynthesis; UDP-N-acetyl-alpha-D-glucosamine from N-acetyl-alpha-D-glucosamine 1-phosphate: step 1/1.</text>
</comment>
<feature type="binding site" evidence="17">
    <location>
        <position position="351"/>
    </location>
    <ligand>
        <name>UDP-N-acetyl-alpha-D-glucosamine</name>
        <dbReference type="ChEBI" id="CHEBI:57705"/>
    </ligand>
</feature>
<dbReference type="CDD" id="cd02540">
    <property type="entry name" value="GT2_GlmU_N_bac"/>
    <property type="match status" value="1"/>
</dbReference>
<keyword evidence="11 17" id="KW-0511">Multifunctional enzyme</keyword>
<keyword evidence="3 17" id="KW-0963">Cytoplasm</keyword>
<dbReference type="InterPro" id="IPR018357">
    <property type="entry name" value="Hexapep_transf_CS"/>
</dbReference>
<comment type="similarity">
    <text evidence="17">In the C-terminal section; belongs to the transferase hexapeptide repeat family.</text>
</comment>
<dbReference type="UniPathway" id="UPA00973"/>
<feature type="binding site" evidence="17">
    <location>
        <position position="23"/>
    </location>
    <ligand>
        <name>UDP-N-acetyl-alpha-D-glucosamine</name>
        <dbReference type="ChEBI" id="CHEBI:57705"/>
    </ligand>
</feature>
<feature type="domain" description="Nucleotidyl transferase" evidence="18">
    <location>
        <begin position="6"/>
        <end position="211"/>
    </location>
</feature>
<dbReference type="PANTHER" id="PTHR43584">
    <property type="entry name" value="NUCLEOTIDYL TRANSFERASE"/>
    <property type="match status" value="1"/>
</dbReference>
<feature type="binding site" evidence="17">
    <location>
        <begin position="78"/>
        <end position="79"/>
    </location>
    <ligand>
        <name>UDP-N-acetyl-alpha-D-glucosamine</name>
        <dbReference type="ChEBI" id="CHEBI:57705"/>
    </ligand>
</feature>
<feature type="binding site" evidence="17">
    <location>
        <position position="228"/>
    </location>
    <ligand>
        <name>UDP-N-acetyl-alpha-D-glucosamine</name>
        <dbReference type="ChEBI" id="CHEBI:57705"/>
    </ligand>
</feature>
<evidence type="ECO:0000256" key="8">
    <source>
        <dbReference type="ARBA" id="ARBA00022842"/>
    </source>
</evidence>
<name>A0A4R3L5J7_9BACL</name>
<proteinExistence type="inferred from homology"/>
<dbReference type="Gene3D" id="2.160.10.10">
    <property type="entry name" value="Hexapeptide repeat proteins"/>
    <property type="match status" value="1"/>
</dbReference>
<dbReference type="SUPFAM" id="SSF53448">
    <property type="entry name" value="Nucleotide-diphospho-sugar transferases"/>
    <property type="match status" value="1"/>
</dbReference>
<dbReference type="Proteomes" id="UP000294937">
    <property type="component" value="Unassembled WGS sequence"/>
</dbReference>
<feature type="binding site" evidence="17">
    <location>
        <position position="366"/>
    </location>
    <ligand>
        <name>UDP-N-acetyl-alpha-D-glucosamine</name>
        <dbReference type="ChEBI" id="CHEBI:57705"/>
    </ligand>
</feature>
<evidence type="ECO:0000256" key="12">
    <source>
        <dbReference type="ARBA" id="ARBA00023315"/>
    </source>
</evidence>
<feature type="region of interest" description="Linker" evidence="17">
    <location>
        <begin position="231"/>
        <end position="251"/>
    </location>
</feature>
<evidence type="ECO:0000256" key="9">
    <source>
        <dbReference type="ARBA" id="ARBA00022960"/>
    </source>
</evidence>
<keyword evidence="6 17" id="KW-0479">Metal-binding</keyword>
<feature type="binding site" evidence="17">
    <location>
        <position position="103"/>
    </location>
    <ligand>
        <name>Mg(2+)</name>
        <dbReference type="ChEBI" id="CHEBI:18420"/>
    </ligand>
</feature>
<protein>
    <recommendedName>
        <fullName evidence="17">Bifunctional protein GlmU</fullName>
    </recommendedName>
    <domain>
        <recommendedName>
            <fullName evidence="17">UDP-N-acetylglucosamine pyrophosphorylase</fullName>
            <ecNumber evidence="17">2.7.7.23</ecNumber>
        </recommendedName>
        <alternativeName>
            <fullName evidence="17">N-acetylglucosamine-1-phosphate uridyltransferase</fullName>
        </alternativeName>
    </domain>
    <domain>
        <recommendedName>
            <fullName evidence="17">Glucosamine-1-phosphate N-acetyltransferase</fullName>
            <ecNumber evidence="17">2.3.1.157</ecNumber>
        </recommendedName>
    </domain>
</protein>
<dbReference type="InterPro" id="IPR038009">
    <property type="entry name" value="GlmU_C_LbH"/>
</dbReference>
<keyword evidence="7 17" id="KW-0677">Repeat</keyword>
<keyword evidence="4 17" id="KW-0808">Transferase</keyword>
<comment type="pathway">
    <text evidence="1 17">Nucleotide-sugar biosynthesis; UDP-N-acetyl-alpha-D-glucosamine biosynthesis; N-acetyl-alpha-D-glucosamine 1-phosphate from alpha-D-glucosamine 6-phosphate (route II): step 2/2.</text>
</comment>
<dbReference type="GO" id="GO:0008360">
    <property type="term" value="P:regulation of cell shape"/>
    <property type="evidence" value="ECO:0007669"/>
    <property type="project" value="UniProtKB-KW"/>
</dbReference>
<feature type="region of interest" description="N-acetyltransferase" evidence="17">
    <location>
        <begin position="252"/>
        <end position="464"/>
    </location>
</feature>
<evidence type="ECO:0000256" key="10">
    <source>
        <dbReference type="ARBA" id="ARBA00022984"/>
    </source>
</evidence>
<dbReference type="PANTHER" id="PTHR43584:SF3">
    <property type="entry name" value="BIFUNCTIONAL PROTEIN GLMU"/>
    <property type="match status" value="1"/>
</dbReference>
<comment type="subunit">
    <text evidence="17">Homotrimer.</text>
</comment>
<keyword evidence="9 17" id="KW-0133">Cell shape</keyword>
<keyword evidence="12 17" id="KW-0012">Acyltransferase</keyword>
<feature type="binding site" evidence="17">
    <location>
        <position position="333"/>
    </location>
    <ligand>
        <name>UDP-N-acetyl-alpha-D-glucosamine</name>
        <dbReference type="ChEBI" id="CHEBI:57705"/>
    </ligand>
</feature>
<feature type="binding site" evidence="17">
    <location>
        <begin position="386"/>
        <end position="387"/>
    </location>
    <ligand>
        <name>acetyl-CoA</name>
        <dbReference type="ChEBI" id="CHEBI:57288"/>
    </ligand>
</feature>
<dbReference type="SUPFAM" id="SSF51161">
    <property type="entry name" value="Trimeric LpxA-like enzymes"/>
    <property type="match status" value="1"/>
</dbReference>
<feature type="binding site" evidence="17">
    <location>
        <position position="377"/>
    </location>
    <ligand>
        <name>UDP-N-acetyl-alpha-D-glucosamine</name>
        <dbReference type="ChEBI" id="CHEBI:57705"/>
    </ligand>
</feature>
<dbReference type="GO" id="GO:0071555">
    <property type="term" value="P:cell wall organization"/>
    <property type="evidence" value="ECO:0007669"/>
    <property type="project" value="UniProtKB-KW"/>
</dbReference>
<dbReference type="GO" id="GO:0019134">
    <property type="term" value="F:glucosamine-1-phosphate N-acetyltransferase activity"/>
    <property type="evidence" value="ECO:0007669"/>
    <property type="project" value="UniProtKB-UniRule"/>
</dbReference>
<keyword evidence="13 17" id="KW-0961">Cell wall biogenesis/degradation</keyword>
<evidence type="ECO:0000256" key="5">
    <source>
        <dbReference type="ARBA" id="ARBA00022695"/>
    </source>
</evidence>
<dbReference type="GO" id="GO:0005737">
    <property type="term" value="C:cytoplasm"/>
    <property type="evidence" value="ECO:0007669"/>
    <property type="project" value="UniProtKB-SubCell"/>
</dbReference>
<evidence type="ECO:0000313" key="20">
    <source>
        <dbReference type="Proteomes" id="UP000294937"/>
    </source>
</evidence>
<evidence type="ECO:0000256" key="13">
    <source>
        <dbReference type="ARBA" id="ARBA00023316"/>
    </source>
</evidence>